<feature type="non-terminal residue" evidence="2">
    <location>
        <position position="188"/>
    </location>
</feature>
<feature type="region of interest" description="Disordered" evidence="1">
    <location>
        <begin position="145"/>
        <end position="188"/>
    </location>
</feature>
<dbReference type="RefSeq" id="WP_381739344.1">
    <property type="nucleotide sequence ID" value="NZ_JBHSDP010000015.1"/>
</dbReference>
<comment type="caution">
    <text evidence="2">The sequence shown here is derived from an EMBL/GenBank/DDBJ whole genome shotgun (WGS) entry which is preliminary data.</text>
</comment>
<protein>
    <recommendedName>
        <fullName evidence="4">Lipoprotein</fullName>
    </recommendedName>
</protein>
<evidence type="ECO:0000256" key="1">
    <source>
        <dbReference type="SAM" id="MobiDB-lite"/>
    </source>
</evidence>
<dbReference type="EMBL" id="JBHSDP010000015">
    <property type="protein sequence ID" value="MFC4328968.1"/>
    <property type="molecule type" value="Genomic_DNA"/>
</dbReference>
<evidence type="ECO:0008006" key="4">
    <source>
        <dbReference type="Google" id="ProtNLM"/>
    </source>
</evidence>
<reference evidence="3" key="1">
    <citation type="journal article" date="2019" name="Int. J. Syst. Evol. Microbiol.">
        <title>The Global Catalogue of Microorganisms (GCM) 10K type strain sequencing project: providing services to taxonomists for standard genome sequencing and annotation.</title>
        <authorList>
            <consortium name="The Broad Institute Genomics Platform"/>
            <consortium name="The Broad Institute Genome Sequencing Center for Infectious Disease"/>
            <person name="Wu L."/>
            <person name="Ma J."/>
        </authorList>
    </citation>
    <scope>NUCLEOTIDE SEQUENCE [LARGE SCALE GENOMIC DNA]</scope>
    <source>
        <strain evidence="3">PCU 347</strain>
    </source>
</reference>
<accession>A0ABV8TEL4</accession>
<dbReference type="PROSITE" id="PS51257">
    <property type="entry name" value="PROKAR_LIPOPROTEIN"/>
    <property type="match status" value="1"/>
</dbReference>
<dbReference type="Proteomes" id="UP001595824">
    <property type="component" value="Unassembled WGS sequence"/>
</dbReference>
<name>A0ABV8TEL4_9ACTN</name>
<evidence type="ECO:0000313" key="2">
    <source>
        <dbReference type="EMBL" id="MFC4328968.1"/>
    </source>
</evidence>
<gene>
    <name evidence="2" type="ORF">ACFPC0_14285</name>
</gene>
<proteinExistence type="predicted"/>
<evidence type="ECO:0000313" key="3">
    <source>
        <dbReference type="Proteomes" id="UP001595824"/>
    </source>
</evidence>
<keyword evidence="3" id="KW-1185">Reference proteome</keyword>
<organism evidence="2 3">
    <name type="scientific">Streptomyces andamanensis</name>
    <dbReference type="NCBI Taxonomy" id="1565035"/>
    <lineage>
        <taxon>Bacteria</taxon>
        <taxon>Bacillati</taxon>
        <taxon>Actinomycetota</taxon>
        <taxon>Actinomycetes</taxon>
        <taxon>Kitasatosporales</taxon>
        <taxon>Streptomycetaceae</taxon>
        <taxon>Streptomyces</taxon>
    </lineage>
</organism>
<sequence length="188" mass="20073">MKARLGVIAILLALTAGCGMFDGKEGGKTESMNMQEAADRADGILYDTMGHITPEVTWVHGISTDLSCSVSRRVSVTTIISAERRGNFLGVVERYWKSAGFTPRGSNNSKATPATYFMAPDDFQVRVLFSKQGQAQFEVTTPCVEKSAVAPPKQREGAPAYDGSQPPAPSEHSDFWSASTPVPGASAP</sequence>